<evidence type="ECO:0000313" key="4">
    <source>
        <dbReference type="EMBL" id="TVT27761.1"/>
    </source>
</evidence>
<dbReference type="SUPFAM" id="SSF55729">
    <property type="entry name" value="Acyl-CoA N-acyltransferases (Nat)"/>
    <property type="match status" value="1"/>
</dbReference>
<comment type="caution">
    <text evidence="4">The sequence shown here is derived from an EMBL/GenBank/DDBJ whole genome shotgun (WGS) entry which is preliminary data.</text>
</comment>
<dbReference type="PROSITE" id="PS51186">
    <property type="entry name" value="GNAT"/>
    <property type="match status" value="1"/>
</dbReference>
<dbReference type="AlphaFoldDB" id="A0A558AU23"/>
<name>A0A558AU23_9STAP</name>
<dbReference type="PANTHER" id="PTHR43420:SF47">
    <property type="entry name" value="N-ACETYLTRANSFERASE DOMAIN-CONTAINING PROTEIN"/>
    <property type="match status" value="1"/>
</dbReference>
<keyword evidence="1 4" id="KW-0808">Transferase</keyword>
<dbReference type="Gene3D" id="3.40.630.30">
    <property type="match status" value="1"/>
</dbReference>
<dbReference type="Pfam" id="PF00583">
    <property type="entry name" value="Acetyltransf_1"/>
    <property type="match status" value="1"/>
</dbReference>
<dbReference type="InterPro" id="IPR016181">
    <property type="entry name" value="Acyl_CoA_acyltransferase"/>
</dbReference>
<dbReference type="EMBL" id="VMSJ01000003">
    <property type="protein sequence ID" value="TVT27761.1"/>
    <property type="molecule type" value="Genomic_DNA"/>
</dbReference>
<dbReference type="PANTHER" id="PTHR43420">
    <property type="entry name" value="ACETYLTRANSFERASE"/>
    <property type="match status" value="1"/>
</dbReference>
<evidence type="ECO:0000256" key="2">
    <source>
        <dbReference type="ARBA" id="ARBA00023315"/>
    </source>
</evidence>
<organism evidence="4 5">
    <name type="scientific">Salinicoccus cyprini</name>
    <dbReference type="NCBI Taxonomy" id="2493691"/>
    <lineage>
        <taxon>Bacteria</taxon>
        <taxon>Bacillati</taxon>
        <taxon>Bacillota</taxon>
        <taxon>Bacilli</taxon>
        <taxon>Bacillales</taxon>
        <taxon>Staphylococcaceae</taxon>
        <taxon>Salinicoccus</taxon>
    </lineage>
</organism>
<dbReference type="InterPro" id="IPR050680">
    <property type="entry name" value="YpeA/RimI_acetyltransf"/>
</dbReference>
<dbReference type="Proteomes" id="UP000315103">
    <property type="component" value="Unassembled WGS sequence"/>
</dbReference>
<keyword evidence="2" id="KW-0012">Acyltransferase</keyword>
<sequence>MIRQCTIEDLSELKEISYATFDETFRPQNEKENIDAYLSTAFTSGKLLKELENPHSYFYFIYYQNSLAGYLKVNIEDAQTEKMKGNSLEIERIYVLDKFQKQGLGKQLFNQVLDLAQELNREKIWLGVWEKNTNAIRFYEKLGFLQIDEHAFYMGDDRQIDIIMSKSLKG</sequence>
<dbReference type="RefSeq" id="WP_145288721.1">
    <property type="nucleotide sequence ID" value="NZ_VMSJ01000003.1"/>
</dbReference>
<keyword evidence="5" id="KW-1185">Reference proteome</keyword>
<dbReference type="InterPro" id="IPR000182">
    <property type="entry name" value="GNAT_dom"/>
</dbReference>
<gene>
    <name evidence="4" type="ORF">FO441_08625</name>
</gene>
<dbReference type="OrthoDB" id="7205533at2"/>
<evidence type="ECO:0000256" key="1">
    <source>
        <dbReference type="ARBA" id="ARBA00022679"/>
    </source>
</evidence>
<protein>
    <submittedName>
        <fullName evidence="4">GNAT family N-acetyltransferase</fullName>
    </submittedName>
</protein>
<dbReference type="GO" id="GO:0016747">
    <property type="term" value="F:acyltransferase activity, transferring groups other than amino-acyl groups"/>
    <property type="evidence" value="ECO:0007669"/>
    <property type="project" value="InterPro"/>
</dbReference>
<reference evidence="4 5" key="1">
    <citation type="submission" date="2019-07" db="EMBL/GenBank/DDBJ databases">
        <title>Salinicoccus cyprini sp. nov., isolated from gastro-intestinal tract of mirror carp, Cyprinus carpio var. specularis, collected from Gobind Sagar Reservoir, Himachal Pradesh, India.</title>
        <authorList>
            <person name="Talwar C."/>
            <person name="Singh A.K."/>
            <person name="Lal R."/>
            <person name="Negi R.K."/>
        </authorList>
    </citation>
    <scope>NUCLEOTIDE SEQUENCE [LARGE SCALE GENOMIC DNA]</scope>
    <source>
        <strain evidence="4 5">CT19</strain>
    </source>
</reference>
<evidence type="ECO:0000259" key="3">
    <source>
        <dbReference type="PROSITE" id="PS51186"/>
    </source>
</evidence>
<proteinExistence type="predicted"/>
<accession>A0A558AU23</accession>
<feature type="domain" description="N-acetyltransferase" evidence="3">
    <location>
        <begin position="1"/>
        <end position="169"/>
    </location>
</feature>
<evidence type="ECO:0000313" key="5">
    <source>
        <dbReference type="Proteomes" id="UP000315103"/>
    </source>
</evidence>
<dbReference type="CDD" id="cd04301">
    <property type="entry name" value="NAT_SF"/>
    <property type="match status" value="1"/>
</dbReference>